<feature type="compositionally biased region" description="Low complexity" evidence="1">
    <location>
        <begin position="72"/>
        <end position="85"/>
    </location>
</feature>
<keyword evidence="4" id="KW-1185">Reference proteome</keyword>
<feature type="compositionally biased region" description="Low complexity" evidence="1">
    <location>
        <begin position="52"/>
        <end position="65"/>
    </location>
</feature>
<evidence type="ECO:0000256" key="1">
    <source>
        <dbReference type="SAM" id="MobiDB-lite"/>
    </source>
</evidence>
<feature type="region of interest" description="Disordered" evidence="1">
    <location>
        <begin position="263"/>
        <end position="302"/>
    </location>
</feature>
<feature type="compositionally biased region" description="Basic and acidic residues" evidence="1">
    <location>
        <begin position="1"/>
        <end position="10"/>
    </location>
</feature>
<feature type="region of interest" description="Disordered" evidence="1">
    <location>
        <begin position="237"/>
        <end position="256"/>
    </location>
</feature>
<evidence type="ECO:0000259" key="2">
    <source>
        <dbReference type="PROSITE" id="PS50020"/>
    </source>
</evidence>
<dbReference type="Gene3D" id="2.20.70.10">
    <property type="match status" value="1"/>
</dbReference>
<protein>
    <recommendedName>
        <fullName evidence="2">WW domain-containing protein</fullName>
    </recommendedName>
</protein>
<dbReference type="PROSITE" id="PS50020">
    <property type="entry name" value="WW_DOMAIN_2"/>
    <property type="match status" value="1"/>
</dbReference>
<reference evidence="3" key="1">
    <citation type="journal article" date="2023" name="PhytoFront">
        <title>Draft Genome Resources of Seven Strains of Tilletia horrida, Causal Agent of Kernel Smut of Rice.</title>
        <authorList>
            <person name="Khanal S."/>
            <person name="Antony Babu S."/>
            <person name="Zhou X.G."/>
        </authorList>
    </citation>
    <scope>NUCLEOTIDE SEQUENCE</scope>
    <source>
        <strain evidence="3">TX6</strain>
    </source>
</reference>
<dbReference type="CDD" id="cd00201">
    <property type="entry name" value="WW"/>
    <property type="match status" value="1"/>
</dbReference>
<dbReference type="AlphaFoldDB" id="A0AAN6JPK2"/>
<feature type="region of interest" description="Disordered" evidence="1">
    <location>
        <begin position="178"/>
        <end position="203"/>
    </location>
</feature>
<sequence length="302" mass="32461">MRAGKEKAEESSTSSAPVDTQAPVKLEDSAQDDTAPPATDGNDQKVADEQEASSSSSSSTSSNTKSAKEDAATAGTAMTGTDPATQGWQAIWDDTRGQYYFWNEQTQTSTWDNPLQNSTDGQQQQQQQPAQRQPGEIDPELAFLDPSLALASATQGRAGPSTGGAALYASAAHFDPKSGRFLGSTSSSSALSDKHAAYGDPSRYFSSSQRAKRQMDVFFDSEAWEEEKAAKAAELDRKRRRIEQGELDSGELNDVDVDASGAAADGLDIGAGSKHRPTKKELQAFQAKKKQRKKAKLDWLRT</sequence>
<feature type="compositionally biased region" description="Polar residues" evidence="1">
    <location>
        <begin position="105"/>
        <end position="121"/>
    </location>
</feature>
<feature type="domain" description="WW" evidence="2">
    <location>
        <begin position="82"/>
        <end position="116"/>
    </location>
</feature>
<gene>
    <name evidence="3" type="ORF">OC846_006176</name>
</gene>
<comment type="caution">
    <text evidence="3">The sequence shown here is derived from an EMBL/GenBank/DDBJ whole genome shotgun (WGS) entry which is preliminary data.</text>
</comment>
<dbReference type="SUPFAM" id="SSF51045">
    <property type="entry name" value="WW domain"/>
    <property type="match status" value="1"/>
</dbReference>
<dbReference type="PROSITE" id="PS01159">
    <property type="entry name" value="WW_DOMAIN_1"/>
    <property type="match status" value="1"/>
</dbReference>
<feature type="compositionally biased region" description="Low complexity" evidence="1">
    <location>
        <begin position="263"/>
        <end position="272"/>
    </location>
</feature>
<accession>A0AAN6JPK2</accession>
<feature type="compositionally biased region" description="Acidic residues" evidence="1">
    <location>
        <begin position="245"/>
        <end position="256"/>
    </location>
</feature>
<dbReference type="InterPro" id="IPR001202">
    <property type="entry name" value="WW_dom"/>
</dbReference>
<evidence type="ECO:0000313" key="3">
    <source>
        <dbReference type="EMBL" id="KAK0544125.1"/>
    </source>
</evidence>
<name>A0AAN6JPK2_9BASI</name>
<feature type="region of interest" description="Disordered" evidence="1">
    <location>
        <begin position="105"/>
        <end position="140"/>
    </location>
</feature>
<feature type="compositionally biased region" description="Low complexity" evidence="1">
    <location>
        <begin position="179"/>
        <end position="191"/>
    </location>
</feature>
<dbReference type="EMBL" id="JAPDMZ010000302">
    <property type="protein sequence ID" value="KAK0544125.1"/>
    <property type="molecule type" value="Genomic_DNA"/>
</dbReference>
<dbReference type="InterPro" id="IPR036020">
    <property type="entry name" value="WW_dom_sf"/>
</dbReference>
<proteinExistence type="predicted"/>
<feature type="compositionally biased region" description="Low complexity" evidence="1">
    <location>
        <begin position="122"/>
        <end position="134"/>
    </location>
</feature>
<evidence type="ECO:0000313" key="4">
    <source>
        <dbReference type="Proteomes" id="UP001176517"/>
    </source>
</evidence>
<feature type="region of interest" description="Disordered" evidence="1">
    <location>
        <begin position="1"/>
        <end position="90"/>
    </location>
</feature>
<organism evidence="3 4">
    <name type="scientific">Tilletia horrida</name>
    <dbReference type="NCBI Taxonomy" id="155126"/>
    <lineage>
        <taxon>Eukaryota</taxon>
        <taxon>Fungi</taxon>
        <taxon>Dikarya</taxon>
        <taxon>Basidiomycota</taxon>
        <taxon>Ustilaginomycotina</taxon>
        <taxon>Exobasidiomycetes</taxon>
        <taxon>Tilletiales</taxon>
        <taxon>Tilletiaceae</taxon>
        <taxon>Tilletia</taxon>
    </lineage>
</organism>
<dbReference type="Proteomes" id="UP001176517">
    <property type="component" value="Unassembled WGS sequence"/>
</dbReference>
<dbReference type="Pfam" id="PF00397">
    <property type="entry name" value="WW"/>
    <property type="match status" value="1"/>
</dbReference>
<dbReference type="SMART" id="SM00456">
    <property type="entry name" value="WW"/>
    <property type="match status" value="1"/>
</dbReference>